<sequence>MYESVTYEDSLEDNRCEPEEEKCVDNIPLHSKIEAVILARQHPSWSIKTSTKERKSIFKKGENDLIRWEAQIEEGGTKYGMYNAIDQWTYDRFKQARENLQVTTSELLSSGRWQEPPNINRIISNFNLLSSVGFVF</sequence>
<protein>
    <submittedName>
        <fullName evidence="1">Uncharacterized protein</fullName>
    </submittedName>
</protein>
<gene>
    <name evidence="1" type="ORF">WN48_00004</name>
</gene>
<accession>A0A310SA43</accession>
<organism evidence="1 2">
    <name type="scientific">Eufriesea mexicana</name>
    <dbReference type="NCBI Taxonomy" id="516756"/>
    <lineage>
        <taxon>Eukaryota</taxon>
        <taxon>Metazoa</taxon>
        <taxon>Ecdysozoa</taxon>
        <taxon>Arthropoda</taxon>
        <taxon>Hexapoda</taxon>
        <taxon>Insecta</taxon>
        <taxon>Pterygota</taxon>
        <taxon>Neoptera</taxon>
        <taxon>Endopterygota</taxon>
        <taxon>Hymenoptera</taxon>
        <taxon>Apocrita</taxon>
        <taxon>Aculeata</taxon>
        <taxon>Apoidea</taxon>
        <taxon>Anthophila</taxon>
        <taxon>Apidae</taxon>
        <taxon>Eufriesea</taxon>
    </lineage>
</organism>
<dbReference type="EMBL" id="KQ945203">
    <property type="protein sequence ID" value="OAD46873.1"/>
    <property type="molecule type" value="Genomic_DNA"/>
</dbReference>
<dbReference type="Proteomes" id="UP000250275">
    <property type="component" value="Unassembled WGS sequence"/>
</dbReference>
<name>A0A310SA43_9HYME</name>
<proteinExistence type="predicted"/>
<keyword evidence="2" id="KW-1185">Reference proteome</keyword>
<dbReference type="AlphaFoldDB" id="A0A310SA43"/>
<evidence type="ECO:0000313" key="2">
    <source>
        <dbReference type="Proteomes" id="UP000250275"/>
    </source>
</evidence>
<evidence type="ECO:0000313" key="1">
    <source>
        <dbReference type="EMBL" id="OAD46873.1"/>
    </source>
</evidence>
<reference evidence="1 2" key="1">
    <citation type="submission" date="2015-07" db="EMBL/GenBank/DDBJ databases">
        <title>The genome of Eufriesea mexicana.</title>
        <authorList>
            <person name="Pan H."/>
            <person name="Kapheim K."/>
        </authorList>
    </citation>
    <scope>NUCLEOTIDE SEQUENCE [LARGE SCALE GENOMIC DNA]</scope>
    <source>
        <strain evidence="1">0111107269</strain>
        <tissue evidence="1">Whole body</tissue>
    </source>
</reference>